<keyword evidence="3 5" id="KW-0067">ATP-binding</keyword>
<gene>
    <name evidence="8" type="ORF">BCR35DRAFT_320403</name>
</gene>
<feature type="binding site" evidence="5">
    <location>
        <position position="411"/>
    </location>
    <ligand>
        <name>ATP</name>
        <dbReference type="ChEBI" id="CHEBI:30616"/>
    </ligand>
</feature>
<dbReference type="AlphaFoldDB" id="A0A1Y2G0P2"/>
<dbReference type="FunFam" id="3.30.565.10:FF:000005">
    <property type="entry name" value="Heat shock protein 90"/>
    <property type="match status" value="1"/>
</dbReference>
<feature type="binding site" evidence="5">
    <location>
        <position position="131"/>
    </location>
    <ligand>
        <name>ATP</name>
        <dbReference type="ChEBI" id="CHEBI:30616"/>
    </ligand>
</feature>
<dbReference type="SUPFAM" id="SSF54211">
    <property type="entry name" value="Ribosomal protein S5 domain 2-like"/>
    <property type="match status" value="1"/>
</dbReference>
<feature type="region of interest" description="Disordered" evidence="6">
    <location>
        <begin position="261"/>
        <end position="286"/>
    </location>
</feature>
<feature type="signal peptide" evidence="7">
    <location>
        <begin position="1"/>
        <end position="18"/>
    </location>
</feature>
<sequence>MRLLSVTTALACAGLVLAQDAAQAPFASPLNAEHEAAIQQGAEKHGYTSDIARLMKIVVSSLYSDKDVWVRELLSNSNDALEKLRLLSLTDPSLLAPAPALNVSVVADAKNNRIIIRDSGIGMTKDQLTSNLGTIARSGTTEFLEALEKGKGDNLLGQFGLGFYSSFLVADRVTVASKANDSPAQYIFESEADAQSFSIAEDPRGNTLGRGTEITLWLKDDAKEYLDNEKLRSLIQRDAEYGASPIYLWTETTTTEVIEPEEKAPEVDEDGEVKVEEDAEDKKEPETREVVTAAWSLVNDRAPLWMRDPKEVLEAEYKEFFTKTFKSEDEPLAWSHFTGDVGSTRFRALVYLPSTLPNDFYSKDYLGLESLKLFVRRVFITSDLGKDYLPKHLNWVKVFIDVDDLPLNVGRDRLQKNKALAQIKKNLVKRILDLFASVSEKDPEKYLELYSKADTALKVGVVEDIKNRDRLIKLLRFDTTASDKPTTLSEVVARRKTGQSQLFFLAGAGQKKEDLLKSPFIERIVARGYEALLLTSPMDEMIVSTVPEIEGLKFQDVAKEGLKFGDEDDEAEEEEELKTRFQPLAEYLKKQLAANVDKVVVSTRLTTSPCLVVAGKQGYSGNMERLIASQNQGGQENFMAAFAKMQKKTLEINPRAPLIEGLLEKVEDLDGDVDSREASDLAETIGVLWHTALVKSGFTIPDPNAYFNQVELLLRRSLGVSETAKAQVDIKARSSIETGPVRPAAASSADAPPSMGDFANWADIKDQLKGVDLEGVDFDTPPSQFKGKHDEL</sequence>
<dbReference type="STRING" id="106004.A0A1Y2G0P2"/>
<dbReference type="HAMAP" id="MF_00505">
    <property type="entry name" value="HSP90"/>
    <property type="match status" value="1"/>
</dbReference>
<dbReference type="InParanoid" id="A0A1Y2G0P2"/>
<dbReference type="GO" id="GO:0140662">
    <property type="term" value="F:ATP-dependent protein folding chaperone"/>
    <property type="evidence" value="ECO:0007669"/>
    <property type="project" value="InterPro"/>
</dbReference>
<dbReference type="InterPro" id="IPR037196">
    <property type="entry name" value="HSP90_C"/>
</dbReference>
<feature type="binding site" evidence="5">
    <location>
        <position position="76"/>
    </location>
    <ligand>
        <name>ATP</name>
        <dbReference type="ChEBI" id="CHEBI:30616"/>
    </ligand>
</feature>
<dbReference type="Proteomes" id="UP000193467">
    <property type="component" value="Unassembled WGS sequence"/>
</dbReference>
<dbReference type="EMBL" id="MCGR01000004">
    <property type="protein sequence ID" value="ORY90201.1"/>
    <property type="molecule type" value="Genomic_DNA"/>
</dbReference>
<dbReference type="GO" id="GO:0005524">
    <property type="term" value="F:ATP binding"/>
    <property type="evidence" value="ECO:0007669"/>
    <property type="project" value="UniProtKB-KW"/>
</dbReference>
<dbReference type="Pfam" id="PF00183">
    <property type="entry name" value="HSP90"/>
    <property type="match status" value="1"/>
</dbReference>
<dbReference type="GO" id="GO:0016887">
    <property type="term" value="F:ATP hydrolysis activity"/>
    <property type="evidence" value="ECO:0007669"/>
    <property type="project" value="InterPro"/>
</dbReference>
<dbReference type="Gene3D" id="3.30.565.10">
    <property type="entry name" value="Histidine kinase-like ATPase, C-terminal domain"/>
    <property type="match status" value="1"/>
</dbReference>
<evidence type="ECO:0000256" key="7">
    <source>
        <dbReference type="SAM" id="SignalP"/>
    </source>
</evidence>
<dbReference type="InterPro" id="IPR001404">
    <property type="entry name" value="Hsp90_fam"/>
</dbReference>
<dbReference type="PRINTS" id="PR00775">
    <property type="entry name" value="HEATSHOCK90"/>
</dbReference>
<dbReference type="Gene3D" id="1.20.120.790">
    <property type="entry name" value="Heat shock protein 90, C-terminal domain"/>
    <property type="match status" value="1"/>
</dbReference>
<feature type="binding site" evidence="5">
    <location>
        <position position="212"/>
    </location>
    <ligand>
        <name>ATP</name>
        <dbReference type="ChEBI" id="CHEBI:30616"/>
    </ligand>
</feature>
<proteinExistence type="inferred from homology"/>
<feature type="binding site" evidence="5">
    <location>
        <position position="118"/>
    </location>
    <ligand>
        <name>ATP</name>
        <dbReference type="ChEBI" id="CHEBI:30616"/>
    </ligand>
</feature>
<organism evidence="8 9">
    <name type="scientific">Leucosporidium creatinivorum</name>
    <dbReference type="NCBI Taxonomy" id="106004"/>
    <lineage>
        <taxon>Eukaryota</taxon>
        <taxon>Fungi</taxon>
        <taxon>Dikarya</taxon>
        <taxon>Basidiomycota</taxon>
        <taxon>Pucciniomycotina</taxon>
        <taxon>Microbotryomycetes</taxon>
        <taxon>Leucosporidiales</taxon>
        <taxon>Leucosporidium</taxon>
    </lineage>
</organism>
<dbReference type="CDD" id="cd16927">
    <property type="entry name" value="HATPase_Hsp90-like"/>
    <property type="match status" value="1"/>
</dbReference>
<dbReference type="InterPro" id="IPR036890">
    <property type="entry name" value="HATPase_C_sf"/>
</dbReference>
<evidence type="ECO:0000256" key="6">
    <source>
        <dbReference type="SAM" id="MobiDB-lite"/>
    </source>
</evidence>
<feature type="chain" id="PRO_5013164034" evidence="7">
    <location>
        <begin position="19"/>
        <end position="792"/>
    </location>
</feature>
<evidence type="ECO:0000313" key="9">
    <source>
        <dbReference type="Proteomes" id="UP000193467"/>
    </source>
</evidence>
<dbReference type="Gene3D" id="3.30.230.80">
    <property type="match status" value="1"/>
</dbReference>
<feature type="binding site" evidence="5">
    <location>
        <position position="72"/>
    </location>
    <ligand>
        <name>ATP</name>
        <dbReference type="ChEBI" id="CHEBI:30616"/>
    </ligand>
</feature>
<dbReference type="PANTHER" id="PTHR11528">
    <property type="entry name" value="HEAT SHOCK PROTEIN 90 FAMILY MEMBER"/>
    <property type="match status" value="1"/>
</dbReference>
<evidence type="ECO:0000256" key="1">
    <source>
        <dbReference type="ARBA" id="ARBA00008239"/>
    </source>
</evidence>
<evidence type="ECO:0000256" key="4">
    <source>
        <dbReference type="ARBA" id="ARBA00023186"/>
    </source>
</evidence>
<dbReference type="PIRSF" id="PIRSF002583">
    <property type="entry name" value="Hsp90"/>
    <property type="match status" value="1"/>
</dbReference>
<dbReference type="Gene3D" id="3.40.50.11260">
    <property type="match status" value="1"/>
</dbReference>
<evidence type="ECO:0000256" key="5">
    <source>
        <dbReference type="PIRSR" id="PIRSR002583-1"/>
    </source>
</evidence>
<keyword evidence="4" id="KW-0143">Chaperone</keyword>
<keyword evidence="2 5" id="KW-0547">Nucleotide-binding</keyword>
<comment type="similarity">
    <text evidence="1">Belongs to the heat shock protein 90 family.</text>
</comment>
<dbReference type="GO" id="GO:0051082">
    <property type="term" value="F:unfolded protein binding"/>
    <property type="evidence" value="ECO:0007669"/>
    <property type="project" value="InterPro"/>
</dbReference>
<dbReference type="SUPFAM" id="SSF110942">
    <property type="entry name" value="HSP90 C-terminal domain"/>
    <property type="match status" value="1"/>
</dbReference>
<feature type="binding site" evidence="5">
    <location>
        <begin position="158"/>
        <end position="163"/>
    </location>
    <ligand>
        <name>ATP</name>
        <dbReference type="ChEBI" id="CHEBI:30616"/>
    </ligand>
</feature>
<protein>
    <submittedName>
        <fullName evidence="8">Hsp90 protein-domain-containing protein</fullName>
    </submittedName>
</protein>
<comment type="caution">
    <text evidence="8">The sequence shown here is derived from an EMBL/GenBank/DDBJ whole genome shotgun (WGS) entry which is preliminary data.</text>
</comment>
<evidence type="ECO:0000256" key="3">
    <source>
        <dbReference type="ARBA" id="ARBA00022840"/>
    </source>
</evidence>
<feature type="binding site" evidence="5">
    <location>
        <position position="123"/>
    </location>
    <ligand>
        <name>ATP</name>
        <dbReference type="ChEBI" id="CHEBI:30616"/>
    </ligand>
</feature>
<dbReference type="Pfam" id="PF13589">
    <property type="entry name" value="HATPase_c_3"/>
    <property type="match status" value="1"/>
</dbReference>
<evidence type="ECO:0000313" key="8">
    <source>
        <dbReference type="EMBL" id="ORY90201.1"/>
    </source>
</evidence>
<dbReference type="InterPro" id="IPR020568">
    <property type="entry name" value="Ribosomal_Su5_D2-typ_SF"/>
</dbReference>
<dbReference type="OrthoDB" id="28737at2759"/>
<dbReference type="SUPFAM" id="SSF55874">
    <property type="entry name" value="ATPase domain of HSP90 chaperone/DNA topoisomerase II/histidine kinase"/>
    <property type="match status" value="1"/>
</dbReference>
<keyword evidence="9" id="KW-1185">Reference proteome</keyword>
<reference evidence="8 9" key="1">
    <citation type="submission" date="2016-07" db="EMBL/GenBank/DDBJ databases">
        <title>Pervasive Adenine N6-methylation of Active Genes in Fungi.</title>
        <authorList>
            <consortium name="DOE Joint Genome Institute"/>
            <person name="Mondo S.J."/>
            <person name="Dannebaum R.O."/>
            <person name="Kuo R.C."/>
            <person name="Labutti K."/>
            <person name="Haridas S."/>
            <person name="Kuo A."/>
            <person name="Salamov A."/>
            <person name="Ahrendt S.R."/>
            <person name="Lipzen A."/>
            <person name="Sullivan W."/>
            <person name="Andreopoulos W.B."/>
            <person name="Clum A."/>
            <person name="Lindquist E."/>
            <person name="Daum C."/>
            <person name="Ramamoorthy G.K."/>
            <person name="Gryganskyi A."/>
            <person name="Culley D."/>
            <person name="Magnuson J.K."/>
            <person name="James T.Y."/>
            <person name="O'Malley M.A."/>
            <person name="Stajich J.E."/>
            <person name="Spatafora J.W."/>
            <person name="Visel A."/>
            <person name="Grigoriev I.V."/>
        </authorList>
    </citation>
    <scope>NUCLEOTIDE SEQUENCE [LARGE SCALE GENOMIC DNA]</scope>
    <source>
        <strain evidence="8 9">62-1032</strain>
    </source>
</reference>
<dbReference type="NCBIfam" id="NF003555">
    <property type="entry name" value="PRK05218.1"/>
    <property type="match status" value="1"/>
</dbReference>
<accession>A0A1Y2G0P2</accession>
<dbReference type="InterPro" id="IPR020575">
    <property type="entry name" value="Hsp90_N"/>
</dbReference>
<feature type="binding site" evidence="5">
    <location>
        <begin position="138"/>
        <end position="139"/>
    </location>
    <ligand>
        <name>ATP</name>
        <dbReference type="ChEBI" id="CHEBI:30616"/>
    </ligand>
</feature>
<evidence type="ECO:0000256" key="2">
    <source>
        <dbReference type="ARBA" id="ARBA00022741"/>
    </source>
</evidence>
<name>A0A1Y2G0P2_9BASI</name>
<keyword evidence="7" id="KW-0732">Signal</keyword>